<comment type="similarity">
    <text evidence="1">Belongs to the short-chain dehydrogenases/reductases (SDR) family.</text>
</comment>
<reference evidence="3" key="1">
    <citation type="journal article" date="2010" name="PLoS Biol.">
        <title>Multi-platform next-generation sequencing of the domestic turkey (Meleagris gallopavo): genome assembly and analysis.</title>
        <authorList>
            <person name="Dalloul R.A."/>
            <person name="Long J.A."/>
            <person name="Zimin A.V."/>
            <person name="Aslam L."/>
            <person name="Beal K."/>
            <person name="Blomberg L.A."/>
            <person name="Bouffard P."/>
            <person name="Burt D.W."/>
            <person name="Crasta O."/>
            <person name="Crooijmans R.P."/>
            <person name="Cooper K."/>
            <person name="Coulombe R.A."/>
            <person name="De S."/>
            <person name="Delany M.E."/>
            <person name="Dodgson J.B."/>
            <person name="Dong J.J."/>
            <person name="Evans C."/>
            <person name="Frederickson K.M."/>
            <person name="Flicek P."/>
            <person name="Florea L."/>
            <person name="Folkerts O."/>
            <person name="Groenen M.A."/>
            <person name="Harkins T.T."/>
            <person name="Herrero J."/>
            <person name="Hoffmann S."/>
            <person name="Megens H.J."/>
            <person name="Jiang A."/>
            <person name="de Jong P."/>
            <person name="Kaiser P."/>
            <person name="Kim H."/>
            <person name="Kim K.W."/>
            <person name="Kim S."/>
            <person name="Langenberger D."/>
            <person name="Lee M.K."/>
            <person name="Lee T."/>
            <person name="Mane S."/>
            <person name="Marcais G."/>
            <person name="Marz M."/>
            <person name="McElroy A.P."/>
            <person name="Modise T."/>
            <person name="Nefedov M."/>
            <person name="Notredame C."/>
            <person name="Paton I.R."/>
            <person name="Payne W.S."/>
            <person name="Pertea G."/>
            <person name="Prickett D."/>
            <person name="Puiu D."/>
            <person name="Qioa D."/>
            <person name="Raineri E."/>
            <person name="Ruffier M."/>
            <person name="Salzberg S.L."/>
            <person name="Schatz M.C."/>
            <person name="Scheuring C."/>
            <person name="Schmidt C.J."/>
            <person name="Schroeder S."/>
            <person name="Searle S.M."/>
            <person name="Smith E.J."/>
            <person name="Smith J."/>
            <person name="Sonstegard T.S."/>
            <person name="Stadler P.F."/>
            <person name="Tafer H."/>
            <person name="Tu Z.J."/>
            <person name="Van Tassell C.P."/>
            <person name="Vilella A.J."/>
            <person name="Williams K.P."/>
            <person name="Yorke J.A."/>
            <person name="Zhang L."/>
            <person name="Zhang H.B."/>
            <person name="Zhang X."/>
            <person name="Zhang Y."/>
            <person name="Reed K.M."/>
        </authorList>
    </citation>
    <scope>NUCLEOTIDE SEQUENCE [LARGE SCALE GENOMIC DNA]</scope>
</reference>
<dbReference type="Gene3D" id="3.40.50.720">
    <property type="entry name" value="NAD(P)-binding Rossmann-like Domain"/>
    <property type="match status" value="1"/>
</dbReference>
<evidence type="ECO:0000313" key="3">
    <source>
        <dbReference type="Ensembl" id="ENSMGAP00000027970.1"/>
    </source>
</evidence>
<dbReference type="Ensembl" id="ENSMGAT00000025370.1">
    <property type="protein sequence ID" value="ENSMGAP00000027970.1"/>
    <property type="gene ID" value="ENSMGAG00000018119.1"/>
</dbReference>
<dbReference type="InParanoid" id="A0A803Y873"/>
<evidence type="ECO:0000256" key="2">
    <source>
        <dbReference type="ARBA" id="ARBA00023002"/>
    </source>
</evidence>
<protein>
    <submittedName>
        <fullName evidence="3">Uncharacterized protein</fullName>
    </submittedName>
</protein>
<evidence type="ECO:0000256" key="1">
    <source>
        <dbReference type="ARBA" id="ARBA00006484"/>
    </source>
</evidence>
<proteinExistence type="inferred from homology"/>
<dbReference type="Proteomes" id="UP000001645">
    <property type="component" value="Unplaced"/>
</dbReference>
<sequence>MGPLPTGACCNAPPPVSLQVLSTHSCSVTAAEGARPVLFCATQDGLEPFSGCYFADCHPLQPWAQARDDAAARELWDPSHIKEHVAVRWP</sequence>
<name>A0A803Y873_MELGA</name>
<dbReference type="PANTHER" id="PTHR43157:SF44">
    <property type="entry name" value="DEHYDROGENASE_REDUCTASE SDR FAMILY MEMBER 13"/>
    <property type="match status" value="1"/>
</dbReference>
<organism evidence="3 4">
    <name type="scientific">Meleagris gallopavo</name>
    <name type="common">Wild turkey</name>
    <dbReference type="NCBI Taxonomy" id="9103"/>
    <lineage>
        <taxon>Eukaryota</taxon>
        <taxon>Metazoa</taxon>
        <taxon>Chordata</taxon>
        <taxon>Craniata</taxon>
        <taxon>Vertebrata</taxon>
        <taxon>Euteleostomi</taxon>
        <taxon>Archelosauria</taxon>
        <taxon>Archosauria</taxon>
        <taxon>Dinosauria</taxon>
        <taxon>Saurischia</taxon>
        <taxon>Theropoda</taxon>
        <taxon>Coelurosauria</taxon>
        <taxon>Aves</taxon>
        <taxon>Neognathae</taxon>
        <taxon>Galloanserae</taxon>
        <taxon>Galliformes</taxon>
        <taxon>Phasianidae</taxon>
        <taxon>Meleagridinae</taxon>
        <taxon>Meleagris</taxon>
    </lineage>
</organism>
<accession>A0A803Y873</accession>
<keyword evidence="2" id="KW-0560">Oxidoreductase</keyword>
<dbReference type="PANTHER" id="PTHR43157">
    <property type="entry name" value="PHOSPHATIDYLINOSITOL-GLYCAN BIOSYNTHESIS CLASS F PROTEIN-RELATED"/>
    <property type="match status" value="1"/>
</dbReference>
<reference evidence="3" key="3">
    <citation type="submission" date="2025-09" db="UniProtKB">
        <authorList>
            <consortium name="Ensembl"/>
        </authorList>
    </citation>
    <scope>IDENTIFICATION</scope>
</reference>
<reference evidence="3" key="2">
    <citation type="submission" date="2025-08" db="UniProtKB">
        <authorList>
            <consortium name="Ensembl"/>
        </authorList>
    </citation>
    <scope>IDENTIFICATION</scope>
</reference>
<keyword evidence="4" id="KW-1185">Reference proteome</keyword>
<evidence type="ECO:0000313" key="4">
    <source>
        <dbReference type="Proteomes" id="UP000001645"/>
    </source>
</evidence>
<dbReference type="GO" id="GO:0016491">
    <property type="term" value="F:oxidoreductase activity"/>
    <property type="evidence" value="ECO:0007669"/>
    <property type="project" value="UniProtKB-KW"/>
</dbReference>
<dbReference type="AlphaFoldDB" id="A0A803Y873"/>